<evidence type="ECO:0000259" key="5">
    <source>
        <dbReference type="Pfam" id="PF01261"/>
    </source>
</evidence>
<accession>A0A9X4KY26</accession>
<dbReference type="GO" id="GO:0051287">
    <property type="term" value="F:NAD binding"/>
    <property type="evidence" value="ECO:0007669"/>
    <property type="project" value="InterPro"/>
</dbReference>
<dbReference type="SUPFAM" id="SSF51658">
    <property type="entry name" value="Xylose isomerase-like"/>
    <property type="match status" value="1"/>
</dbReference>
<dbReference type="InterPro" id="IPR036291">
    <property type="entry name" value="NAD(P)-bd_dom_sf"/>
</dbReference>
<dbReference type="InterPro" id="IPR006139">
    <property type="entry name" value="D-isomer_2_OHA_DH_cat_dom"/>
</dbReference>
<gene>
    <name evidence="7" type="ORF">OMP40_28670</name>
</gene>
<feature type="domain" description="D-isomer specific 2-hydroxyacid dehydrogenase NAD-binding" evidence="6">
    <location>
        <begin position="115"/>
        <end position="288"/>
    </location>
</feature>
<dbReference type="PROSITE" id="PS00670">
    <property type="entry name" value="D_2_HYDROXYACID_DH_2"/>
    <property type="match status" value="1"/>
</dbReference>
<feature type="domain" description="Xylose isomerase-like TIM barrel" evidence="5">
    <location>
        <begin position="338"/>
        <end position="588"/>
    </location>
</feature>
<dbReference type="FunFam" id="3.40.50.720:FF:000203">
    <property type="entry name" value="D-3-phosphoglycerate dehydrogenase (SerA)"/>
    <property type="match status" value="1"/>
</dbReference>
<dbReference type="Pfam" id="PF01261">
    <property type="entry name" value="AP_endonuc_2"/>
    <property type="match status" value="1"/>
</dbReference>
<evidence type="ECO:0000313" key="7">
    <source>
        <dbReference type="EMBL" id="MDG0812853.1"/>
    </source>
</evidence>
<keyword evidence="8" id="KW-1185">Reference proteome</keyword>
<sequence length="597" mass="64621">MAPKLKIVVTPRSFGKSDPAPIDLLASQGYDVVYNPYGRILTKDEMKELLADADGVIVGVDPLDRDVLAQAPRLRIISKYGVGTDNIDLKYAEERGIRVATAAGSNTEAVADFAFALMMAVARRVNVIDRACRDGVWKAEAAIDIYGKTLGLLGLGAIGKAVARRAAGFGMKVLAYDLFRDEAVAAAHGIAYRDTVDEIVREADFISLHLPLDDKTAGIIGRERFALMKPTAVLVNTARGGLVDEAALLDALRANRIWGAGIDVFEKEPPDNPELLALGNLIAGSHCAASTQGAVRNMGLFCDAKFDQAPGGVRIMKLGIHAYAWCSQWSNETLGLIDRVKGLGLDFIEIPLMTLDTFDAAAVKRRLADAGLDAVTSTVLLRGTDITSADPAVRAAGIAYLKDCVRATAAIGKTNLSGVVYSQHVKETNARPTEQEWDWAAEGLREAAVYAQEYGVQIGLEPVNRYESNLVNTCGQALALKERIGEPNIKIHLDTYHMNIEEKSFYEATKAAGSELIHYHICENDRGIPGTGLVDWDAIFRALSEIGYTGYAALESFVDVTDNMNTWVWRQLAPSGDALVEEGVRFIRGKMAEYGLA</sequence>
<dbReference type="Pfam" id="PF02826">
    <property type="entry name" value="2-Hacid_dh_C"/>
    <property type="match status" value="1"/>
</dbReference>
<reference evidence="7" key="1">
    <citation type="submission" date="2022-10" db="EMBL/GenBank/DDBJ databases">
        <title>Comparative genomic analysis of Cohnella hashimotonis sp. nov., isolated from the International Space Station.</title>
        <authorList>
            <person name="Simpson A."/>
            <person name="Venkateswaran K."/>
        </authorList>
    </citation>
    <scope>NUCLEOTIDE SEQUENCE</scope>
    <source>
        <strain evidence="7">DSM 28161</strain>
    </source>
</reference>
<dbReference type="SUPFAM" id="SSF52283">
    <property type="entry name" value="Formate/glycerate dehydrogenase catalytic domain-like"/>
    <property type="match status" value="1"/>
</dbReference>
<dbReference type="InterPro" id="IPR029753">
    <property type="entry name" value="D-isomer_DH_CS"/>
</dbReference>
<evidence type="ECO:0000259" key="4">
    <source>
        <dbReference type="Pfam" id="PF00389"/>
    </source>
</evidence>
<comment type="similarity">
    <text evidence="1">Belongs to the D-isomer specific 2-hydroxyacid dehydrogenase family.</text>
</comment>
<evidence type="ECO:0000256" key="2">
    <source>
        <dbReference type="ARBA" id="ARBA00023002"/>
    </source>
</evidence>
<dbReference type="Pfam" id="PF00389">
    <property type="entry name" value="2-Hacid_dh"/>
    <property type="match status" value="1"/>
</dbReference>
<dbReference type="InterPro" id="IPR006140">
    <property type="entry name" value="D-isomer_DH_NAD-bd"/>
</dbReference>
<comment type="caution">
    <text evidence="7">The sequence shown here is derived from an EMBL/GenBank/DDBJ whole genome shotgun (WGS) entry which is preliminary data.</text>
</comment>
<evidence type="ECO:0000256" key="3">
    <source>
        <dbReference type="ARBA" id="ARBA00023027"/>
    </source>
</evidence>
<dbReference type="PANTHER" id="PTHR42789:SF1">
    <property type="entry name" value="D-ISOMER SPECIFIC 2-HYDROXYACID DEHYDROGENASE FAMILY PROTEIN (AFU_ORTHOLOGUE AFUA_6G10090)"/>
    <property type="match status" value="1"/>
</dbReference>
<dbReference type="RefSeq" id="WP_277536436.1">
    <property type="nucleotide sequence ID" value="NZ_JAPDIA010000008.1"/>
</dbReference>
<evidence type="ECO:0000256" key="1">
    <source>
        <dbReference type="ARBA" id="ARBA00005854"/>
    </source>
</evidence>
<protein>
    <submittedName>
        <fullName evidence="7">TIM barrel protein</fullName>
    </submittedName>
</protein>
<dbReference type="PANTHER" id="PTHR42789">
    <property type="entry name" value="D-ISOMER SPECIFIC 2-HYDROXYACID DEHYDROGENASE FAMILY PROTEIN (AFU_ORTHOLOGUE AFUA_6G10090)"/>
    <property type="match status" value="1"/>
</dbReference>
<dbReference type="CDD" id="cd12172">
    <property type="entry name" value="PGDH_like_2"/>
    <property type="match status" value="1"/>
</dbReference>
<evidence type="ECO:0000313" key="8">
    <source>
        <dbReference type="Proteomes" id="UP001153404"/>
    </source>
</evidence>
<dbReference type="Gene3D" id="3.20.20.150">
    <property type="entry name" value="Divalent-metal-dependent TIM barrel enzymes"/>
    <property type="match status" value="1"/>
</dbReference>
<dbReference type="SUPFAM" id="SSF51735">
    <property type="entry name" value="NAD(P)-binding Rossmann-fold domains"/>
    <property type="match status" value="1"/>
</dbReference>
<name>A0A9X4KY26_9BACL</name>
<dbReference type="GO" id="GO:0016616">
    <property type="term" value="F:oxidoreductase activity, acting on the CH-OH group of donors, NAD or NADP as acceptor"/>
    <property type="evidence" value="ECO:0007669"/>
    <property type="project" value="InterPro"/>
</dbReference>
<dbReference type="InterPro" id="IPR050857">
    <property type="entry name" value="D-2-hydroxyacid_DH"/>
</dbReference>
<keyword evidence="2" id="KW-0560">Oxidoreductase</keyword>
<proteinExistence type="inferred from homology"/>
<keyword evidence="3" id="KW-0520">NAD</keyword>
<dbReference type="Proteomes" id="UP001153404">
    <property type="component" value="Unassembled WGS sequence"/>
</dbReference>
<organism evidence="7 8">
    <name type="scientific">Cohnella rhizosphaerae</name>
    <dbReference type="NCBI Taxonomy" id="1457232"/>
    <lineage>
        <taxon>Bacteria</taxon>
        <taxon>Bacillati</taxon>
        <taxon>Bacillota</taxon>
        <taxon>Bacilli</taxon>
        <taxon>Bacillales</taxon>
        <taxon>Paenibacillaceae</taxon>
        <taxon>Cohnella</taxon>
    </lineage>
</organism>
<dbReference type="InterPro" id="IPR013022">
    <property type="entry name" value="Xyl_isomerase-like_TIM-brl"/>
</dbReference>
<dbReference type="InterPro" id="IPR036237">
    <property type="entry name" value="Xyl_isomerase-like_sf"/>
</dbReference>
<evidence type="ECO:0000259" key="6">
    <source>
        <dbReference type="Pfam" id="PF02826"/>
    </source>
</evidence>
<dbReference type="PROSITE" id="PS00671">
    <property type="entry name" value="D_2_HYDROXYACID_DH_3"/>
    <property type="match status" value="1"/>
</dbReference>
<dbReference type="AlphaFoldDB" id="A0A9X4KY26"/>
<feature type="domain" description="D-isomer specific 2-hydroxyacid dehydrogenase catalytic" evidence="4">
    <location>
        <begin position="19"/>
        <end position="299"/>
    </location>
</feature>
<dbReference type="Gene3D" id="3.40.50.720">
    <property type="entry name" value="NAD(P)-binding Rossmann-like Domain"/>
    <property type="match status" value="2"/>
</dbReference>
<dbReference type="EMBL" id="JAPDIA010000008">
    <property type="protein sequence ID" value="MDG0812853.1"/>
    <property type="molecule type" value="Genomic_DNA"/>
</dbReference>